<evidence type="ECO:0000256" key="3">
    <source>
        <dbReference type="SAM" id="Coils"/>
    </source>
</evidence>
<evidence type="ECO:0000256" key="1">
    <source>
        <dbReference type="ARBA" id="ARBA00007219"/>
    </source>
</evidence>
<feature type="coiled-coil region" evidence="3">
    <location>
        <begin position="131"/>
        <end position="165"/>
    </location>
</feature>
<keyword evidence="7" id="KW-1185">Reference proteome</keyword>
<name>A0ABU6QKW0_9FABA</name>
<dbReference type="InterPro" id="IPR048747">
    <property type="entry name" value="CCDC93_N"/>
</dbReference>
<reference evidence="6 7" key="1">
    <citation type="journal article" date="2023" name="Plants (Basel)">
        <title>Bridging the Gap: Combining Genomics and Transcriptomics Approaches to Understand Stylosanthes scabra, an Orphan Legume from the Brazilian Caatinga.</title>
        <authorList>
            <person name="Ferreira-Neto J.R.C."/>
            <person name="da Silva M.D."/>
            <person name="Binneck E."/>
            <person name="de Melo N.F."/>
            <person name="da Silva R.H."/>
            <person name="de Melo A.L.T.M."/>
            <person name="Pandolfi V."/>
            <person name="Bustamante F.O."/>
            <person name="Brasileiro-Vidal A.C."/>
            <person name="Benko-Iseppon A.M."/>
        </authorList>
    </citation>
    <scope>NUCLEOTIDE SEQUENCE [LARGE SCALE GENOMIC DNA]</scope>
    <source>
        <tissue evidence="6">Leaves</tissue>
    </source>
</reference>
<dbReference type="Pfam" id="PF09762">
    <property type="entry name" value="CCDC93_CC"/>
    <property type="match status" value="1"/>
</dbReference>
<dbReference type="Pfam" id="PF21673">
    <property type="entry name" value="CCDC93_N"/>
    <property type="match status" value="1"/>
</dbReference>
<gene>
    <name evidence="6" type="ORF">PIB30_058394</name>
</gene>
<evidence type="ECO:0000259" key="5">
    <source>
        <dbReference type="Pfam" id="PF21673"/>
    </source>
</evidence>
<dbReference type="Proteomes" id="UP001341840">
    <property type="component" value="Unassembled WGS sequence"/>
</dbReference>
<evidence type="ECO:0008006" key="8">
    <source>
        <dbReference type="Google" id="ProtNLM"/>
    </source>
</evidence>
<protein>
    <recommendedName>
        <fullName evidence="8">Coiled-coil domain-containing protein 93</fullName>
    </recommendedName>
</protein>
<sequence>MENNEPSTLHPILDLLFSAGYVEPANSDAPPSHKIAHGISWCIASLDSSYSTITRDDNAEFIEEALRSVGCPHYLQSSHVRDLDTEAILPVVQWLTLRVRSTQEPRAGEVFHFEHVVQGDEQSLQGPDKELEQAKISIKTLTENLDELKHRKTNVVERLDHVRNRINKEGADSVVQKLISLMTSLKDLERQEEHFQSNCDSEHSELLAEISELETKIANGCDSKFLSDGLHHSISELHEKVHLERKQLAARLRDILAMRRQIDDLPCQSEINQYERRLSELYAQIQGKHRQTRKYYATYNALLEIKELMLKETSLLNSIISQFQEAFSSMDGRAKLVHSMEGIVKGSQQKLVKVQLGLDEEERVRNDLKNRYAAAVGEQKRCYSLLKAFQVSFFPIQRHGRVGAA</sequence>
<organism evidence="6 7">
    <name type="scientific">Stylosanthes scabra</name>
    <dbReference type="NCBI Taxonomy" id="79078"/>
    <lineage>
        <taxon>Eukaryota</taxon>
        <taxon>Viridiplantae</taxon>
        <taxon>Streptophyta</taxon>
        <taxon>Embryophyta</taxon>
        <taxon>Tracheophyta</taxon>
        <taxon>Spermatophyta</taxon>
        <taxon>Magnoliopsida</taxon>
        <taxon>eudicotyledons</taxon>
        <taxon>Gunneridae</taxon>
        <taxon>Pentapetalae</taxon>
        <taxon>rosids</taxon>
        <taxon>fabids</taxon>
        <taxon>Fabales</taxon>
        <taxon>Fabaceae</taxon>
        <taxon>Papilionoideae</taxon>
        <taxon>50 kb inversion clade</taxon>
        <taxon>dalbergioids sensu lato</taxon>
        <taxon>Dalbergieae</taxon>
        <taxon>Pterocarpus clade</taxon>
        <taxon>Stylosanthes</taxon>
    </lineage>
</organism>
<dbReference type="EMBL" id="JASCZI010000490">
    <property type="protein sequence ID" value="MED6112071.1"/>
    <property type="molecule type" value="Genomic_DNA"/>
</dbReference>
<dbReference type="PANTHER" id="PTHR16441">
    <property type="entry name" value="FIDIPIDINE"/>
    <property type="match status" value="1"/>
</dbReference>
<proteinExistence type="inferred from homology"/>
<evidence type="ECO:0000313" key="6">
    <source>
        <dbReference type="EMBL" id="MED6112071.1"/>
    </source>
</evidence>
<accession>A0ABU6QKW0</accession>
<evidence type="ECO:0000313" key="7">
    <source>
        <dbReference type="Proteomes" id="UP001341840"/>
    </source>
</evidence>
<comment type="caution">
    <text evidence="6">The sequence shown here is derived from an EMBL/GenBank/DDBJ whole genome shotgun (WGS) entry which is preliminary data.</text>
</comment>
<dbReference type="PANTHER" id="PTHR16441:SF0">
    <property type="entry name" value="COILED-COIL DOMAIN-CONTAINING PROTEIN 93"/>
    <property type="match status" value="1"/>
</dbReference>
<evidence type="ECO:0000256" key="2">
    <source>
        <dbReference type="ARBA" id="ARBA00023054"/>
    </source>
</evidence>
<feature type="domain" description="CCDC93 coiled-coil" evidence="4">
    <location>
        <begin position="120"/>
        <end position="390"/>
    </location>
</feature>
<dbReference type="InterPro" id="IPR039116">
    <property type="entry name" value="CCDC93"/>
</dbReference>
<comment type="similarity">
    <text evidence="1">Belongs to the CCDC93 family.</text>
</comment>
<dbReference type="InterPro" id="IPR019159">
    <property type="entry name" value="CCDC93_CC"/>
</dbReference>
<keyword evidence="2 3" id="KW-0175">Coiled coil</keyword>
<evidence type="ECO:0000259" key="4">
    <source>
        <dbReference type="Pfam" id="PF09762"/>
    </source>
</evidence>
<feature type="domain" description="CCDC93 N-terminal" evidence="5">
    <location>
        <begin position="5"/>
        <end position="100"/>
    </location>
</feature>